<dbReference type="EMBL" id="CP032568">
    <property type="protein sequence ID" value="AYF77854.1"/>
    <property type="molecule type" value="Genomic_DNA"/>
</dbReference>
<protein>
    <recommendedName>
        <fullName evidence="4">YbaB/EbfC family DNA-binding protein</fullName>
    </recommendedName>
</protein>
<reference evidence="2 3" key="1">
    <citation type="submission" date="2018-09" db="EMBL/GenBank/DDBJ databases">
        <title>Nocardia yunnanensis sp. nov., an actinomycete isolated from a soil sample.</title>
        <authorList>
            <person name="Zhang J."/>
        </authorList>
    </citation>
    <scope>NUCLEOTIDE SEQUENCE [LARGE SCALE GENOMIC DNA]</scope>
    <source>
        <strain evidence="2 3">CFHS0054</strain>
    </source>
</reference>
<evidence type="ECO:0008006" key="4">
    <source>
        <dbReference type="Google" id="ProtNLM"/>
    </source>
</evidence>
<keyword evidence="3" id="KW-1185">Reference proteome</keyword>
<dbReference type="RefSeq" id="WP_120742733.1">
    <property type="nucleotide sequence ID" value="NZ_CP032568.1"/>
</dbReference>
<name>A0A386ZL35_9NOCA</name>
<sequence length="136" mass="14759">MLDSIADNAEGLQAEFKARAVTAYSTDGSIMVEVSADGAVRNWQLTGADQHTRQLVANLIELIGQARIGAQQAIRAELDAISDRDDTRAARDAVRDALARTTATPTPTPSAAPAADSWDEDYYEYEYRGKSRIKAD</sequence>
<feature type="compositionally biased region" description="Low complexity" evidence="1">
    <location>
        <begin position="99"/>
        <end position="115"/>
    </location>
</feature>
<evidence type="ECO:0000256" key="1">
    <source>
        <dbReference type="SAM" id="MobiDB-lite"/>
    </source>
</evidence>
<dbReference type="KEGG" id="nyu:D7D52_33090"/>
<evidence type="ECO:0000313" key="2">
    <source>
        <dbReference type="EMBL" id="AYF77854.1"/>
    </source>
</evidence>
<accession>A0A386ZL35</accession>
<dbReference type="Proteomes" id="UP000267164">
    <property type="component" value="Chromosome"/>
</dbReference>
<dbReference type="AlphaFoldDB" id="A0A386ZL35"/>
<feature type="region of interest" description="Disordered" evidence="1">
    <location>
        <begin position="92"/>
        <end position="117"/>
    </location>
</feature>
<gene>
    <name evidence="2" type="ORF">D7D52_33090</name>
</gene>
<organism evidence="2 3">
    <name type="scientific">Nocardia yunnanensis</name>
    <dbReference type="NCBI Taxonomy" id="2382165"/>
    <lineage>
        <taxon>Bacteria</taxon>
        <taxon>Bacillati</taxon>
        <taxon>Actinomycetota</taxon>
        <taxon>Actinomycetes</taxon>
        <taxon>Mycobacteriales</taxon>
        <taxon>Nocardiaceae</taxon>
        <taxon>Nocardia</taxon>
    </lineage>
</organism>
<proteinExistence type="predicted"/>
<evidence type="ECO:0000313" key="3">
    <source>
        <dbReference type="Proteomes" id="UP000267164"/>
    </source>
</evidence>